<dbReference type="InterPro" id="IPR036393">
    <property type="entry name" value="AceGlu_kinase-like_sf"/>
</dbReference>
<evidence type="ECO:0000256" key="6">
    <source>
        <dbReference type="ARBA" id="ARBA00022777"/>
    </source>
</evidence>
<evidence type="ECO:0000313" key="11">
    <source>
        <dbReference type="EMBL" id="MDZ5597203.1"/>
    </source>
</evidence>
<evidence type="ECO:0000256" key="3">
    <source>
        <dbReference type="ARBA" id="ARBA00022605"/>
    </source>
</evidence>
<evidence type="ECO:0000256" key="7">
    <source>
        <dbReference type="ARBA" id="ARBA00022840"/>
    </source>
</evidence>
<evidence type="ECO:0000256" key="1">
    <source>
        <dbReference type="ARBA" id="ARBA00004828"/>
    </source>
</evidence>
<feature type="domain" description="Aspartate/glutamate/uridylate kinase" evidence="10">
    <location>
        <begin position="2"/>
        <end position="231"/>
    </location>
</feature>
<feature type="binding site" evidence="9">
    <location>
        <begin position="40"/>
        <end position="41"/>
    </location>
    <ligand>
        <name>substrate</name>
    </ligand>
</feature>
<dbReference type="Proteomes" id="UP001290582">
    <property type="component" value="Unassembled WGS sequence"/>
</dbReference>
<name>A0A1Y4R2Q8_9ENTE</name>
<dbReference type="AlphaFoldDB" id="A0A1Y4R2Q8"/>
<dbReference type="PANTHER" id="PTHR23342:SF0">
    <property type="entry name" value="N-ACETYLGLUTAMATE SYNTHASE, MITOCHONDRIAL"/>
    <property type="match status" value="1"/>
</dbReference>
<reference evidence="13" key="2">
    <citation type="journal article" date="2018" name="BMC Genomics">
        <title>Whole genome sequencing and function prediction of 133 gut anaerobes isolated from chicken caecum in pure cultures.</title>
        <authorList>
            <person name="Medvecky M."/>
            <person name="Cejkova D."/>
            <person name="Polansky O."/>
            <person name="Karasova D."/>
            <person name="Kubasova T."/>
            <person name="Cizek A."/>
            <person name="Rychlik I."/>
        </authorList>
    </citation>
    <scope>NUCLEOTIDE SEQUENCE</scope>
    <source>
        <strain evidence="13">An144</strain>
    </source>
</reference>
<dbReference type="PANTHER" id="PTHR23342">
    <property type="entry name" value="N-ACETYLGLUTAMATE SYNTHASE"/>
    <property type="match status" value="1"/>
</dbReference>
<evidence type="ECO:0000313" key="13">
    <source>
        <dbReference type="EMBL" id="OUQ11854.1"/>
    </source>
</evidence>
<feature type="binding site" evidence="9">
    <location>
        <position position="155"/>
    </location>
    <ligand>
        <name>substrate</name>
    </ligand>
</feature>
<dbReference type="RefSeq" id="WP_016252151.1">
    <property type="nucleotide sequence ID" value="NZ_CP010060.1"/>
</dbReference>
<dbReference type="GO" id="GO:0005737">
    <property type="term" value="C:cytoplasm"/>
    <property type="evidence" value="ECO:0007669"/>
    <property type="project" value="UniProtKB-SubCell"/>
</dbReference>
<dbReference type="GO" id="GO:0003991">
    <property type="term" value="F:acetylglutamate kinase activity"/>
    <property type="evidence" value="ECO:0007669"/>
    <property type="project" value="UniProtKB-UniRule"/>
</dbReference>
<sequence length="244" mass="27145">MKTYVVKIGGVASDQLNAQFFSTIRKWQAQGIQIVIIHGGGHYITELMEQFQIKRQIKNGLRVTDETTLELTKMALLGQVQPRLVSLFQKEGLQPVSLHAGCDQLIQGKVINYAELGYVGQVTAINHQLLKLQMNHRKIPVIAPLGITKDGQWLNINADEVACKIASSIQADELFLLTDVPGIKENNQWLKRINLSKIEMLKNQNIITGGMIPKLNSAKYALLHGVKSVNINNNIHCFGTKITA</sequence>
<comment type="function">
    <text evidence="9">Catalyzes the ATP-dependent phosphorylation of N-acetyl-L-glutamate.</text>
</comment>
<comment type="pathway">
    <text evidence="1 9">Amino-acid biosynthesis; L-arginine biosynthesis; N(2)-acetyl-L-ornithine from L-glutamate: step 2/4.</text>
</comment>
<keyword evidence="2 9" id="KW-0055">Arginine biosynthesis</keyword>
<reference evidence="12 15" key="3">
    <citation type="submission" date="2020-04" db="EMBL/GenBank/DDBJ databases">
        <authorList>
            <person name="Hitch T.C.A."/>
            <person name="Wylensek D."/>
            <person name="Clavel T."/>
        </authorList>
    </citation>
    <scope>NUCLEOTIDE SEQUENCE [LARGE SCALE GENOMIC DNA]</scope>
    <source>
        <strain evidence="12 15">WCA-380-WT-3C</strain>
    </source>
</reference>
<evidence type="ECO:0000259" key="10">
    <source>
        <dbReference type="Pfam" id="PF00696"/>
    </source>
</evidence>
<dbReference type="NCBIfam" id="TIGR00761">
    <property type="entry name" value="argB"/>
    <property type="match status" value="1"/>
</dbReference>
<gene>
    <name evidence="9 11" type="primary">argB</name>
    <name evidence="13" type="ORF">B5E88_00530</name>
    <name evidence="12" type="ORF">HF857_00575</name>
    <name evidence="11" type="ORF">U1294_03045</name>
</gene>
<reference evidence="11" key="4">
    <citation type="submission" date="2023-12" db="EMBL/GenBank/DDBJ databases">
        <title>Molecular genomic analyses of Enterococcus cecorum from sepsis oubreaks in broilers.</title>
        <authorList>
            <person name="Rhoads D."/>
            <person name="Alrubaye A."/>
        </authorList>
    </citation>
    <scope>NUCLEOTIDE SEQUENCE</scope>
    <source>
        <strain evidence="11">1755</strain>
    </source>
</reference>
<dbReference type="GeneID" id="60871655"/>
<dbReference type="InterPro" id="IPR001048">
    <property type="entry name" value="Asp/Glu/Uridylate_kinase"/>
</dbReference>
<dbReference type="Pfam" id="PF00696">
    <property type="entry name" value="AA_kinase"/>
    <property type="match status" value="1"/>
</dbReference>
<keyword evidence="5 9" id="KW-0547">Nucleotide-binding</keyword>
<evidence type="ECO:0000256" key="5">
    <source>
        <dbReference type="ARBA" id="ARBA00022741"/>
    </source>
</evidence>
<comment type="subcellular location">
    <subcellularLocation>
        <location evidence="9">Cytoplasm</location>
    </subcellularLocation>
</comment>
<dbReference type="InterPro" id="IPR004662">
    <property type="entry name" value="AcgluKinase_fam"/>
</dbReference>
<evidence type="ECO:0000256" key="2">
    <source>
        <dbReference type="ARBA" id="ARBA00022571"/>
    </source>
</evidence>
<dbReference type="Proteomes" id="UP000196074">
    <property type="component" value="Unassembled WGS sequence"/>
</dbReference>
<keyword evidence="4 9" id="KW-0808">Transferase</keyword>
<dbReference type="PIRSF" id="PIRSF000728">
    <property type="entry name" value="NAGK"/>
    <property type="match status" value="1"/>
</dbReference>
<comment type="caution">
    <text evidence="13">The sequence shown here is derived from an EMBL/GenBank/DDBJ whole genome shotgun (WGS) entry which is preliminary data.</text>
</comment>
<organism evidence="13 14">
    <name type="scientific">Enterococcus cecorum</name>
    <dbReference type="NCBI Taxonomy" id="44008"/>
    <lineage>
        <taxon>Bacteria</taxon>
        <taxon>Bacillati</taxon>
        <taxon>Bacillota</taxon>
        <taxon>Bacilli</taxon>
        <taxon>Lactobacillales</taxon>
        <taxon>Enterococcaceae</taxon>
        <taxon>Enterococcus</taxon>
    </lineage>
</organism>
<comment type="catalytic activity">
    <reaction evidence="8 9">
        <text>N-acetyl-L-glutamate + ATP = N-acetyl-L-glutamyl 5-phosphate + ADP</text>
        <dbReference type="Rhea" id="RHEA:14629"/>
        <dbReference type="ChEBI" id="CHEBI:30616"/>
        <dbReference type="ChEBI" id="CHEBI:44337"/>
        <dbReference type="ChEBI" id="CHEBI:57936"/>
        <dbReference type="ChEBI" id="CHEBI:456216"/>
        <dbReference type="EC" id="2.7.2.8"/>
    </reaction>
</comment>
<evidence type="ECO:0000256" key="4">
    <source>
        <dbReference type="ARBA" id="ARBA00022679"/>
    </source>
</evidence>
<keyword evidence="7 9" id="KW-0067">ATP-binding</keyword>
<feature type="site" description="Transition state stabilizer" evidence="9">
    <location>
        <position position="7"/>
    </location>
</feature>
<dbReference type="CDD" id="cd04238">
    <property type="entry name" value="AAK_NAGK-like"/>
    <property type="match status" value="1"/>
</dbReference>
<dbReference type="EC" id="2.7.2.8" evidence="9"/>
<keyword evidence="6 9" id="KW-0418">Kinase</keyword>
<dbReference type="Gene3D" id="3.40.1160.10">
    <property type="entry name" value="Acetylglutamate kinase-like"/>
    <property type="match status" value="1"/>
</dbReference>
<protein>
    <recommendedName>
        <fullName evidence="9">Acetylglutamate kinase</fullName>
        <ecNumber evidence="9">2.7.2.8</ecNumber>
    </recommendedName>
    <alternativeName>
        <fullName evidence="9">N-acetyl-L-glutamate 5-phosphotransferase</fullName>
    </alternativeName>
    <alternativeName>
        <fullName evidence="9">NAG kinase</fullName>
        <shortName evidence="9">NAGK</shortName>
    </alternativeName>
</protein>
<reference evidence="14" key="1">
    <citation type="submission" date="2017-04" db="EMBL/GenBank/DDBJ databases">
        <title>Function of individual gut microbiota members based on whole genome sequencing of pure cultures obtained from chicken caecum.</title>
        <authorList>
            <person name="Medvecky M."/>
            <person name="Cejkova D."/>
            <person name="Polansky O."/>
            <person name="Karasova D."/>
            <person name="Kubasova T."/>
            <person name="Cizek A."/>
            <person name="Rychlik I."/>
        </authorList>
    </citation>
    <scope>NUCLEOTIDE SEQUENCE [LARGE SCALE GENOMIC DNA]</scope>
    <source>
        <strain evidence="14">An144</strain>
    </source>
</reference>
<feature type="site" description="Transition state stabilizer" evidence="9">
    <location>
        <position position="214"/>
    </location>
</feature>
<comment type="similarity">
    <text evidence="9">Belongs to the acetylglutamate kinase family. ArgB subfamily.</text>
</comment>
<proteinExistence type="inferred from homology"/>
<evidence type="ECO:0000313" key="12">
    <source>
        <dbReference type="EMBL" id="NME48768.1"/>
    </source>
</evidence>
<keyword evidence="3 9" id="KW-0028">Amino-acid biosynthesis</keyword>
<dbReference type="GO" id="GO:0042450">
    <property type="term" value="P:L-arginine biosynthetic process via ornithine"/>
    <property type="evidence" value="ECO:0007669"/>
    <property type="project" value="UniProtKB-UniRule"/>
</dbReference>
<feature type="binding site" evidence="9">
    <location>
        <position position="62"/>
    </location>
    <ligand>
        <name>substrate</name>
    </ligand>
</feature>
<keyword evidence="9" id="KW-0963">Cytoplasm</keyword>
<dbReference type="SUPFAM" id="SSF53633">
    <property type="entry name" value="Carbamate kinase-like"/>
    <property type="match status" value="1"/>
</dbReference>
<dbReference type="UniPathway" id="UPA00068">
    <property type="reaction ID" value="UER00107"/>
</dbReference>
<dbReference type="HAMAP" id="MF_00082">
    <property type="entry name" value="ArgB"/>
    <property type="match status" value="1"/>
</dbReference>
<evidence type="ECO:0000313" key="14">
    <source>
        <dbReference type="Proteomes" id="UP000196074"/>
    </source>
</evidence>
<evidence type="ECO:0000256" key="9">
    <source>
        <dbReference type="HAMAP-Rule" id="MF_00082"/>
    </source>
</evidence>
<dbReference type="Proteomes" id="UP000588071">
    <property type="component" value="Unassembled WGS sequence"/>
</dbReference>
<evidence type="ECO:0000313" key="15">
    <source>
        <dbReference type="Proteomes" id="UP000588071"/>
    </source>
</evidence>
<accession>A0A1Y4R2Q8</accession>
<dbReference type="InterPro" id="IPR037528">
    <property type="entry name" value="ArgB"/>
</dbReference>
<evidence type="ECO:0000256" key="8">
    <source>
        <dbReference type="ARBA" id="ARBA00048141"/>
    </source>
</evidence>
<dbReference type="EMBL" id="JABAFV010000001">
    <property type="protein sequence ID" value="NME48768.1"/>
    <property type="molecule type" value="Genomic_DNA"/>
</dbReference>
<dbReference type="EMBL" id="NFLC01000001">
    <property type="protein sequence ID" value="OUQ11854.1"/>
    <property type="molecule type" value="Genomic_DNA"/>
</dbReference>
<dbReference type="EMBL" id="JAXOGL010000003">
    <property type="protein sequence ID" value="MDZ5597203.1"/>
    <property type="molecule type" value="Genomic_DNA"/>
</dbReference>
<dbReference type="GO" id="GO:0005524">
    <property type="term" value="F:ATP binding"/>
    <property type="evidence" value="ECO:0007669"/>
    <property type="project" value="UniProtKB-UniRule"/>
</dbReference>